<evidence type="ECO:0008006" key="3">
    <source>
        <dbReference type="Google" id="ProtNLM"/>
    </source>
</evidence>
<evidence type="ECO:0000313" key="1">
    <source>
        <dbReference type="EMBL" id="KAF4408639.1"/>
    </source>
</evidence>
<dbReference type="Proteomes" id="UP000621266">
    <property type="component" value="Unassembled WGS sequence"/>
</dbReference>
<dbReference type="EMBL" id="WHPN01000268">
    <property type="protein sequence ID" value="KAF4408639.1"/>
    <property type="molecule type" value="Genomic_DNA"/>
</dbReference>
<name>A0ABQ7FI20_9ACTN</name>
<organism evidence="1 2">
    <name type="scientific">Streptomyces lycii</name>
    <dbReference type="NCBI Taxonomy" id="2654337"/>
    <lineage>
        <taxon>Bacteria</taxon>
        <taxon>Bacillati</taxon>
        <taxon>Actinomycetota</taxon>
        <taxon>Actinomycetes</taxon>
        <taxon>Kitasatosporales</taxon>
        <taxon>Streptomycetaceae</taxon>
        <taxon>Streptomyces</taxon>
    </lineage>
</organism>
<protein>
    <recommendedName>
        <fullName evidence="3">PD-(D/E)XK endonuclease-like domain-containing protein</fullName>
    </recommendedName>
</protein>
<evidence type="ECO:0000313" key="2">
    <source>
        <dbReference type="Proteomes" id="UP000621266"/>
    </source>
</evidence>
<proteinExistence type="predicted"/>
<dbReference type="RefSeq" id="WP_156206122.1">
    <property type="nucleotide sequence ID" value="NZ_WHPN01000268.1"/>
</dbReference>
<comment type="caution">
    <text evidence="1">The sequence shown here is derived from an EMBL/GenBank/DDBJ whole genome shotgun (WGS) entry which is preliminary data.</text>
</comment>
<keyword evidence="2" id="KW-1185">Reference proteome</keyword>
<gene>
    <name evidence="1" type="ORF">GCU69_13145</name>
</gene>
<sequence>MAKIKTEHKGGSRFYVDTETRVTVPGVTSIIGTLAKPFLAPWNAKLAAEMAVDSLDFLPALVARDRDGAIDLIKGAARRYTSERSKIGSEAHDCFERQIRGEAVGHVAEHLIPYRDHYDAFLQTVQPELLYAEDIAWSDTHEYAGSPDTIVRVKLDPAGKPDQAGDPFTVVLDNKTGKSTYPEVGLQNSAYEHADRLILADGTSVPVPEIDGGMVLHITPDQWSLKPVRTNREDVFATFLHLREIFRWDREISKTVIGKPIAGSSSRLVTGTERRGK</sequence>
<reference evidence="1 2" key="1">
    <citation type="submission" date="2019-10" db="EMBL/GenBank/DDBJ databases">
        <title>Streptomyces tenebrisbrunneis sp.nov., an endogenous actinomycete isolated from of Lycium ruthenicum.</title>
        <authorList>
            <person name="Ma L."/>
        </authorList>
    </citation>
    <scope>NUCLEOTIDE SEQUENCE [LARGE SCALE GENOMIC DNA]</scope>
    <source>
        <strain evidence="1 2">TRM 66187</strain>
    </source>
</reference>
<accession>A0ABQ7FI20</accession>